<evidence type="ECO:0000256" key="7">
    <source>
        <dbReference type="RuleBase" id="RU363032"/>
    </source>
</evidence>
<reference evidence="9 10" key="1">
    <citation type="submission" date="2021-10" db="EMBL/GenBank/DDBJ databases">
        <authorList>
            <person name="Grouzdev D.S."/>
            <person name="Pantiukh K.S."/>
            <person name="Krutkina M.S."/>
        </authorList>
    </citation>
    <scope>NUCLEOTIDE SEQUENCE [LARGE SCALE GENOMIC DNA]</scope>
    <source>
        <strain evidence="9 10">Z-7514</strain>
    </source>
</reference>
<evidence type="ECO:0000256" key="6">
    <source>
        <dbReference type="ARBA" id="ARBA00023136"/>
    </source>
</evidence>
<evidence type="ECO:0000256" key="5">
    <source>
        <dbReference type="ARBA" id="ARBA00022989"/>
    </source>
</evidence>
<evidence type="ECO:0000313" key="10">
    <source>
        <dbReference type="Proteomes" id="UP001199296"/>
    </source>
</evidence>
<dbReference type="InterPro" id="IPR035906">
    <property type="entry name" value="MetI-like_sf"/>
</dbReference>
<feature type="transmembrane region" description="Helical" evidence="7">
    <location>
        <begin position="22"/>
        <end position="43"/>
    </location>
</feature>
<evidence type="ECO:0000256" key="4">
    <source>
        <dbReference type="ARBA" id="ARBA00022692"/>
    </source>
</evidence>
<feature type="transmembrane region" description="Helical" evidence="7">
    <location>
        <begin position="119"/>
        <end position="139"/>
    </location>
</feature>
<proteinExistence type="inferred from homology"/>
<dbReference type="GO" id="GO:0005886">
    <property type="term" value="C:plasma membrane"/>
    <property type="evidence" value="ECO:0007669"/>
    <property type="project" value="UniProtKB-SubCell"/>
</dbReference>
<protein>
    <submittedName>
        <fullName evidence="9">Sugar ABC transporter permease</fullName>
    </submittedName>
</protein>
<dbReference type="Proteomes" id="UP001199296">
    <property type="component" value="Unassembled WGS sequence"/>
</dbReference>
<dbReference type="PROSITE" id="PS50928">
    <property type="entry name" value="ABC_TM1"/>
    <property type="match status" value="1"/>
</dbReference>
<feature type="domain" description="ABC transmembrane type-1" evidence="8">
    <location>
        <begin position="82"/>
        <end position="294"/>
    </location>
</feature>
<keyword evidence="3" id="KW-1003">Cell membrane</keyword>
<feature type="transmembrane region" description="Helical" evidence="7">
    <location>
        <begin position="86"/>
        <end position="107"/>
    </location>
</feature>
<dbReference type="CDD" id="cd06261">
    <property type="entry name" value="TM_PBP2"/>
    <property type="match status" value="1"/>
</dbReference>
<keyword evidence="4 7" id="KW-0812">Transmembrane</keyword>
<keyword evidence="10" id="KW-1185">Reference proteome</keyword>
<dbReference type="Gene3D" id="1.10.3720.10">
    <property type="entry name" value="MetI-like"/>
    <property type="match status" value="1"/>
</dbReference>
<sequence>MLHNIIQNYKDESGLLSYKSKFLPYLFLIPSGIFLVVFTYYPIFRSFYLSLFDNNLWMPEPQYVGLENFRILFNDPLFMRVIRNNLIYLIGTIPVIIGLSLFIAILINEKSKFREFYEASIFTPTLVPMAAAAMLWVFIYNPDIGILNRILRALGISGRAWINSSRTALPSLMIVMIWKNLGYFVILFLAGLQNINFSLYESAKINGASWFQKHFYITLPLITPTLVFVIIVNIIESFRVFDIVHIMTQGGPANATNVFVYYIYQQTFRYWDLGLGNALTTILVIVLFITIILVMRSLSKRIQYG</sequence>
<dbReference type="InterPro" id="IPR000515">
    <property type="entry name" value="MetI-like"/>
</dbReference>
<dbReference type="Pfam" id="PF00528">
    <property type="entry name" value="BPD_transp_1"/>
    <property type="match status" value="1"/>
</dbReference>
<comment type="similarity">
    <text evidence="7">Belongs to the binding-protein-dependent transport system permease family.</text>
</comment>
<name>A0AAW4X027_9FIRM</name>
<evidence type="ECO:0000256" key="1">
    <source>
        <dbReference type="ARBA" id="ARBA00004651"/>
    </source>
</evidence>
<accession>A0AAW4X027</accession>
<dbReference type="PANTHER" id="PTHR30193:SF37">
    <property type="entry name" value="INNER MEMBRANE ABC TRANSPORTER PERMEASE PROTEIN YCJO"/>
    <property type="match status" value="1"/>
</dbReference>
<comment type="subcellular location">
    <subcellularLocation>
        <location evidence="1 7">Cell membrane</location>
        <topology evidence="1 7">Multi-pass membrane protein</topology>
    </subcellularLocation>
</comment>
<feature type="transmembrane region" description="Helical" evidence="7">
    <location>
        <begin position="275"/>
        <end position="295"/>
    </location>
</feature>
<evidence type="ECO:0000313" key="9">
    <source>
        <dbReference type="EMBL" id="MCC3144616.1"/>
    </source>
</evidence>
<dbReference type="GO" id="GO:0055085">
    <property type="term" value="P:transmembrane transport"/>
    <property type="evidence" value="ECO:0007669"/>
    <property type="project" value="InterPro"/>
</dbReference>
<organism evidence="9 10">
    <name type="scientific">Halanaerobium polyolivorans</name>
    <dbReference type="NCBI Taxonomy" id="2886943"/>
    <lineage>
        <taxon>Bacteria</taxon>
        <taxon>Bacillati</taxon>
        <taxon>Bacillota</taxon>
        <taxon>Clostridia</taxon>
        <taxon>Halanaerobiales</taxon>
        <taxon>Halanaerobiaceae</taxon>
        <taxon>Halanaerobium</taxon>
    </lineage>
</organism>
<comment type="caution">
    <text evidence="9">The sequence shown here is derived from an EMBL/GenBank/DDBJ whole genome shotgun (WGS) entry which is preliminary data.</text>
</comment>
<feature type="transmembrane region" description="Helical" evidence="7">
    <location>
        <begin position="181"/>
        <end position="203"/>
    </location>
</feature>
<dbReference type="SUPFAM" id="SSF161098">
    <property type="entry name" value="MetI-like"/>
    <property type="match status" value="1"/>
</dbReference>
<evidence type="ECO:0000256" key="3">
    <source>
        <dbReference type="ARBA" id="ARBA00022475"/>
    </source>
</evidence>
<dbReference type="EMBL" id="JAJFAT010000005">
    <property type="protein sequence ID" value="MCC3144616.1"/>
    <property type="molecule type" value="Genomic_DNA"/>
</dbReference>
<evidence type="ECO:0000256" key="2">
    <source>
        <dbReference type="ARBA" id="ARBA00022448"/>
    </source>
</evidence>
<dbReference type="RefSeq" id="WP_229344528.1">
    <property type="nucleotide sequence ID" value="NZ_JAJFAT010000005.1"/>
</dbReference>
<dbReference type="InterPro" id="IPR051393">
    <property type="entry name" value="ABC_transporter_permease"/>
</dbReference>
<evidence type="ECO:0000259" key="8">
    <source>
        <dbReference type="PROSITE" id="PS50928"/>
    </source>
</evidence>
<keyword evidence="2 7" id="KW-0813">Transport</keyword>
<dbReference type="PANTHER" id="PTHR30193">
    <property type="entry name" value="ABC TRANSPORTER PERMEASE PROTEIN"/>
    <property type="match status" value="1"/>
</dbReference>
<keyword evidence="6 7" id="KW-0472">Membrane</keyword>
<feature type="transmembrane region" description="Helical" evidence="7">
    <location>
        <begin position="215"/>
        <end position="235"/>
    </location>
</feature>
<keyword evidence="5 7" id="KW-1133">Transmembrane helix</keyword>
<gene>
    <name evidence="9" type="ORF">LJ207_04660</name>
</gene>
<dbReference type="AlphaFoldDB" id="A0AAW4X027"/>